<keyword evidence="2" id="KW-0732">Signal</keyword>
<feature type="signal peptide" evidence="2">
    <location>
        <begin position="1"/>
        <end position="24"/>
    </location>
</feature>
<accession>A0AAD8NMF7</accession>
<keyword evidence="4" id="KW-1185">Reference proteome</keyword>
<proteinExistence type="predicted"/>
<protein>
    <submittedName>
        <fullName evidence="3">Uncharacterized protein</fullName>
    </submittedName>
</protein>
<feature type="region of interest" description="Disordered" evidence="1">
    <location>
        <begin position="62"/>
        <end position="99"/>
    </location>
</feature>
<sequence>MKISRRNILLLLLLLPLFTITATAFHHHSRYNDLHCLTTTTTISDPKHPCFNYQGLRLLQPRPTSLPMPPRRRLDPRNGVAKRLVPSGPNRLHNHKSEVPLTPPPMINISWAPELKRLKTGVIRFYISSFKRSS</sequence>
<dbReference type="EMBL" id="JAUHHV010000009">
    <property type="protein sequence ID" value="KAK1413731.1"/>
    <property type="molecule type" value="Genomic_DNA"/>
</dbReference>
<dbReference type="Proteomes" id="UP001229421">
    <property type="component" value="Unassembled WGS sequence"/>
</dbReference>
<evidence type="ECO:0000313" key="4">
    <source>
        <dbReference type="Proteomes" id="UP001229421"/>
    </source>
</evidence>
<comment type="caution">
    <text evidence="3">The sequence shown here is derived from an EMBL/GenBank/DDBJ whole genome shotgun (WGS) entry which is preliminary data.</text>
</comment>
<evidence type="ECO:0000256" key="2">
    <source>
        <dbReference type="SAM" id="SignalP"/>
    </source>
</evidence>
<evidence type="ECO:0000313" key="3">
    <source>
        <dbReference type="EMBL" id="KAK1413731.1"/>
    </source>
</evidence>
<reference evidence="3" key="1">
    <citation type="journal article" date="2023" name="bioRxiv">
        <title>Improved chromosome-level genome assembly for marigold (Tagetes erecta).</title>
        <authorList>
            <person name="Jiang F."/>
            <person name="Yuan L."/>
            <person name="Wang S."/>
            <person name="Wang H."/>
            <person name="Xu D."/>
            <person name="Wang A."/>
            <person name="Fan W."/>
        </authorList>
    </citation>
    <scope>NUCLEOTIDE SEQUENCE</scope>
    <source>
        <strain evidence="3">WSJ</strain>
        <tissue evidence="3">Leaf</tissue>
    </source>
</reference>
<name>A0AAD8NMF7_TARER</name>
<evidence type="ECO:0000256" key="1">
    <source>
        <dbReference type="SAM" id="MobiDB-lite"/>
    </source>
</evidence>
<feature type="chain" id="PRO_5041935771" evidence="2">
    <location>
        <begin position="25"/>
        <end position="134"/>
    </location>
</feature>
<organism evidence="3 4">
    <name type="scientific">Tagetes erecta</name>
    <name type="common">African marigold</name>
    <dbReference type="NCBI Taxonomy" id="13708"/>
    <lineage>
        <taxon>Eukaryota</taxon>
        <taxon>Viridiplantae</taxon>
        <taxon>Streptophyta</taxon>
        <taxon>Embryophyta</taxon>
        <taxon>Tracheophyta</taxon>
        <taxon>Spermatophyta</taxon>
        <taxon>Magnoliopsida</taxon>
        <taxon>eudicotyledons</taxon>
        <taxon>Gunneridae</taxon>
        <taxon>Pentapetalae</taxon>
        <taxon>asterids</taxon>
        <taxon>campanulids</taxon>
        <taxon>Asterales</taxon>
        <taxon>Asteraceae</taxon>
        <taxon>Asteroideae</taxon>
        <taxon>Heliantheae alliance</taxon>
        <taxon>Tageteae</taxon>
        <taxon>Tagetes</taxon>
    </lineage>
</organism>
<gene>
    <name evidence="3" type="ORF">QVD17_35510</name>
</gene>
<dbReference type="AlphaFoldDB" id="A0AAD8NMF7"/>